<dbReference type="AlphaFoldDB" id="G0UVU5"/>
<dbReference type="VEuPathDB" id="TriTrypDB:TcIL3000_10_2720"/>
<organism evidence="2">
    <name type="scientific">Trypanosoma congolense (strain IL3000)</name>
    <dbReference type="NCBI Taxonomy" id="1068625"/>
    <lineage>
        <taxon>Eukaryota</taxon>
        <taxon>Discoba</taxon>
        <taxon>Euglenozoa</taxon>
        <taxon>Kinetoplastea</taxon>
        <taxon>Metakinetoplastina</taxon>
        <taxon>Trypanosomatida</taxon>
        <taxon>Trypanosomatidae</taxon>
        <taxon>Trypanosoma</taxon>
        <taxon>Nannomonas</taxon>
    </lineage>
</organism>
<dbReference type="EMBL" id="HE575323">
    <property type="protein sequence ID" value="CCC93511.1"/>
    <property type="molecule type" value="Genomic_DNA"/>
</dbReference>
<name>G0UVU5_TRYCI</name>
<protein>
    <submittedName>
        <fullName evidence="2">Uncharacterized protein TCIL3000_10_2720</fullName>
    </submittedName>
</protein>
<reference evidence="2" key="1">
    <citation type="journal article" date="2012" name="Proc. Natl. Acad. Sci. U.S.A.">
        <title>Antigenic diversity is generated by distinct evolutionary mechanisms in African trypanosome species.</title>
        <authorList>
            <person name="Jackson A.P."/>
            <person name="Berry A."/>
            <person name="Aslett M."/>
            <person name="Allison H.C."/>
            <person name="Burton P."/>
            <person name="Vavrova-Anderson J."/>
            <person name="Brown R."/>
            <person name="Browne H."/>
            <person name="Corton N."/>
            <person name="Hauser H."/>
            <person name="Gamble J."/>
            <person name="Gilderthorp R."/>
            <person name="Marcello L."/>
            <person name="McQuillan J."/>
            <person name="Otto T.D."/>
            <person name="Quail M.A."/>
            <person name="Sanders M.J."/>
            <person name="van Tonder A."/>
            <person name="Ginger M.L."/>
            <person name="Field M.C."/>
            <person name="Barry J.D."/>
            <person name="Hertz-Fowler C."/>
            <person name="Berriman M."/>
        </authorList>
    </citation>
    <scope>NUCLEOTIDE SEQUENCE</scope>
    <source>
        <strain evidence="2">IL3000</strain>
    </source>
</reference>
<accession>G0UVU5</accession>
<sequence>MRGVQSLKTCALFHPRHSQFIGHTVNLREHNTLRAQRHFYLINGDECVLARESSTNDPVTTLFPNCFNAMESMFDVTSGEKQTNHRDAIDHLFDRGSMDETCNQGFADLVVNRPTEREMSAAVHKIFVAAGTDERCEGISDGVHTPVRVAVECDEQGPDASTKCQVPQLPPVPPHTVPARAPSLEEVIDASCYASAYALWQQQCGAIQSAQRTVNESVAAMQSLRNDQRDDFQDNCKSIVKLFFTFFSPLLLAITVLLSVKIVLYSVRLKHLHFCDYDSWLKKHTRSR</sequence>
<keyword evidence="1" id="KW-1133">Transmembrane helix</keyword>
<gene>
    <name evidence="2" type="ORF">TCIL3000_10_2720</name>
</gene>
<proteinExistence type="predicted"/>
<evidence type="ECO:0000313" key="2">
    <source>
        <dbReference type="EMBL" id="CCC93511.1"/>
    </source>
</evidence>
<evidence type="ECO:0000256" key="1">
    <source>
        <dbReference type="SAM" id="Phobius"/>
    </source>
</evidence>
<keyword evidence="1" id="KW-0472">Membrane</keyword>
<keyword evidence="1" id="KW-0812">Transmembrane</keyword>
<feature type="transmembrane region" description="Helical" evidence="1">
    <location>
        <begin position="242"/>
        <end position="264"/>
    </location>
</feature>